<feature type="transmembrane region" description="Helical" evidence="2">
    <location>
        <begin position="214"/>
        <end position="234"/>
    </location>
</feature>
<dbReference type="Pfam" id="PF24607">
    <property type="entry name" value="CBM_AftD"/>
    <property type="match status" value="1"/>
</dbReference>
<feature type="region of interest" description="Disordered" evidence="1">
    <location>
        <begin position="705"/>
        <end position="734"/>
    </location>
</feature>
<feature type="transmembrane region" description="Helical" evidence="2">
    <location>
        <begin position="1361"/>
        <end position="1380"/>
    </location>
</feature>
<feature type="transmembrane region" description="Helical" evidence="2">
    <location>
        <begin position="1302"/>
        <end position="1323"/>
    </location>
</feature>
<sequence length="1489" mass="153570">MAALCQSPGRIVADTKLDLTANPLGFLARAAHQWSSIAPLGQVQNQAYGYFFPHGAFFALGDLAHIPPWVTQRLWWGLLLAVGFWGVVRVAEALGIGSRTSRMVAAAAFVFAPRVLTTIGPISSETLPVMLTPWVLLPVIRALDGGDPGGTGDRGGLGAAGARPASMRMLAARSAAAVALMGAVNAVATGFACLIAGLWWAAHRPDARWRRFTAWWVPMLALACLWWLVPLWLLGQVSPPFLDFIESSSTTTRFASLPEVLRGTSSWTPFISPSTATGVPLVSEPILVLATGLLAAAGLAGLAMRRMPARGRLLLILLVGLAGMTIGYDGALGSAVADQVRAFLDGAGAPLRNVHKLEPLLRLPLVLGLAHLLGRVPLPGAVPWRRARSALAHPEHEPMTAVTALVAAALMLASSPAWLGDLAPPGGYSAIPDHWQQAADWLTDHADSTDATAAGMHRALVVPGAPFAIQEWGMTRDEPLQPLAETPWAVRDAIPLNPPGAIRALDAIQRQLADGRPSDTLAPTLRRMGIGYLVVRNDLDPELARAPRPLVVHAAIDGSSGLTRVAAFGEPPLPSTRQVPARTDPGGLDAGRGNGAAPTDDEVTEFQDAGLRQDYPAIEIYRVGADPVTVAPYTVGLDEVPVVAGGPEVLARPRAFPAGTVPTGPAPAGAAGTRPVPVVLYADARAAGLDPSAVAVTDTPTAREQDYGRVTGGTSGIRAATDPRRTPNATPDYPVPGAGLVEGRWVGATVTASGSAADATQLGGVNPASGTASAFDGDPTTSWVSGGADSAVGQWLRLDLDSPIRSGTLTVRTDRMAVGPPVTGIEVQTARGTMGAAVPEPGAEVTVPIPPGTTQWIRIEAVRTADGTAGRQFGLSEVSLTTPDGPLDVHREVVLPPPPPRARVTQWSLGQEFPGRRQCAAAGGRVLCDTTLGGSAESPGTFTRTIDAPADTPLGAELTVRGRPGQDLEALLTLPGGVRAESDSDIVDLRGSAHAAVDGDPATSWYAADSAARHATSSPTITLRLPREREVASLRVTAPTPAPGGRDGQSIPARPTTVTVDLGTGPQQRAVPADGIVELTPARTDAVTVSVTDWQEVPVDGAFGRRKDQAPGIAELAAFAGPHGTDRIGTAPDPDAPVTVGCGDGPVVTLNGHAVHTSVTATVRALRDGAPVTATVCGDATLQPAAGPDRLTVQPGGAFTVSTVTLTPQPAGAPTVSGGAAASSPQPAHVETWGDDHRVMRVPAADEDRLLVVPESTNPGWVARDASGTELQPIVVDGWQQGWIVPAGAATSVTLTFPSDHWYRLGLFGGLALLPLLFLAAAVPARRRERTVFGAATRTWSSTTAGAAGVLAAGFAVSGAAGLAVTAAGLAAAAAAPVWARRIRARGGGRGDVAARFARAFATGRAWPVVAGTGLMLSAGVLATGPWLSGMPYQGHSPWAQLFALIGVAAAGVSAVPASARVRTWARRTVSRRASQRTRARRAGSSTNA</sequence>
<dbReference type="Proteomes" id="UP001500839">
    <property type="component" value="Unassembled WGS sequence"/>
</dbReference>
<dbReference type="SUPFAM" id="SSF49785">
    <property type="entry name" value="Galactose-binding domain-like"/>
    <property type="match status" value="2"/>
</dbReference>
<feature type="transmembrane region" description="Helical" evidence="2">
    <location>
        <begin position="311"/>
        <end position="328"/>
    </location>
</feature>
<dbReference type="InterPro" id="IPR056997">
    <property type="entry name" value="CBM_AftD"/>
</dbReference>
<comment type="caution">
    <text evidence="4">The sequence shown here is derived from an EMBL/GenBank/DDBJ whole genome shotgun (WGS) entry which is preliminary data.</text>
</comment>
<feature type="transmembrane region" description="Helical" evidence="2">
    <location>
        <begin position="1439"/>
        <end position="1458"/>
    </location>
</feature>
<evidence type="ECO:0000259" key="3">
    <source>
        <dbReference type="PROSITE" id="PS50022"/>
    </source>
</evidence>
<dbReference type="PROSITE" id="PS50022">
    <property type="entry name" value="FA58C_3"/>
    <property type="match status" value="1"/>
</dbReference>
<feature type="compositionally biased region" description="Basic residues" evidence="1">
    <location>
        <begin position="1468"/>
        <end position="1482"/>
    </location>
</feature>
<evidence type="ECO:0000313" key="4">
    <source>
        <dbReference type="EMBL" id="GAA4822040.1"/>
    </source>
</evidence>
<keyword evidence="2" id="KW-1133">Transmembrane helix</keyword>
<dbReference type="InterPro" id="IPR000421">
    <property type="entry name" value="FA58C"/>
</dbReference>
<dbReference type="InterPro" id="IPR021798">
    <property type="entry name" value="AftD_N"/>
</dbReference>
<gene>
    <name evidence="4" type="ORF">GCM10023353_33050</name>
</gene>
<feature type="region of interest" description="Disordered" evidence="1">
    <location>
        <begin position="569"/>
        <end position="600"/>
    </location>
</feature>
<accession>A0ABP9CXN5</accession>
<protein>
    <submittedName>
        <fullName evidence="4">Alpha-(1-&gt;3)-arabinofuranosyltransferase</fullName>
    </submittedName>
</protein>
<dbReference type="EMBL" id="BAABKQ010000001">
    <property type="protein sequence ID" value="GAA4822040.1"/>
    <property type="molecule type" value="Genomic_DNA"/>
</dbReference>
<feature type="region of interest" description="Disordered" evidence="1">
    <location>
        <begin position="1037"/>
        <end position="1068"/>
    </location>
</feature>
<keyword evidence="5" id="KW-1185">Reference proteome</keyword>
<keyword evidence="2" id="KW-0472">Membrane</keyword>
<feature type="region of interest" description="Disordered" evidence="1">
    <location>
        <begin position="1468"/>
        <end position="1489"/>
    </location>
</feature>
<feature type="transmembrane region" description="Helical" evidence="2">
    <location>
        <begin position="1335"/>
        <end position="1355"/>
    </location>
</feature>
<feature type="transmembrane region" description="Helical" evidence="2">
    <location>
        <begin position="1406"/>
        <end position="1427"/>
    </location>
</feature>
<feature type="transmembrane region" description="Helical" evidence="2">
    <location>
        <begin position="286"/>
        <end position="304"/>
    </location>
</feature>
<proteinExistence type="predicted"/>
<evidence type="ECO:0000256" key="2">
    <source>
        <dbReference type="SAM" id="Phobius"/>
    </source>
</evidence>
<dbReference type="InterPro" id="IPR008979">
    <property type="entry name" value="Galactose-bd-like_sf"/>
</dbReference>
<organism evidence="4 5">
    <name type="scientific">Tomitella cavernea</name>
    <dbReference type="NCBI Taxonomy" id="1387982"/>
    <lineage>
        <taxon>Bacteria</taxon>
        <taxon>Bacillati</taxon>
        <taxon>Actinomycetota</taxon>
        <taxon>Actinomycetes</taxon>
        <taxon>Mycobacteriales</taxon>
        <taxon>Tomitella</taxon>
    </lineage>
</organism>
<reference evidence="5" key="1">
    <citation type="journal article" date="2019" name="Int. J. Syst. Evol. Microbiol.">
        <title>The Global Catalogue of Microorganisms (GCM) 10K type strain sequencing project: providing services to taxonomists for standard genome sequencing and annotation.</title>
        <authorList>
            <consortium name="The Broad Institute Genomics Platform"/>
            <consortium name="The Broad Institute Genome Sequencing Center for Infectious Disease"/>
            <person name="Wu L."/>
            <person name="Ma J."/>
        </authorList>
    </citation>
    <scope>NUCLEOTIDE SEQUENCE [LARGE SCALE GENOMIC DNA]</scope>
    <source>
        <strain evidence="5">JCM 18542</strain>
    </source>
</reference>
<evidence type="ECO:0000256" key="1">
    <source>
        <dbReference type="SAM" id="MobiDB-lite"/>
    </source>
</evidence>
<name>A0ABP9CXN5_9ACTN</name>
<dbReference type="Gene3D" id="2.60.120.260">
    <property type="entry name" value="Galactose-binding domain-like"/>
    <property type="match status" value="1"/>
</dbReference>
<dbReference type="RefSeq" id="WP_425584504.1">
    <property type="nucleotide sequence ID" value="NZ_BAABKQ010000001.1"/>
</dbReference>
<feature type="transmembrane region" description="Helical" evidence="2">
    <location>
        <begin position="176"/>
        <end position="202"/>
    </location>
</feature>
<feature type="domain" description="F5/8 type C" evidence="3">
    <location>
        <begin position="733"/>
        <end position="803"/>
    </location>
</feature>
<dbReference type="Pfam" id="PF11847">
    <property type="entry name" value="GT-C_AftD"/>
    <property type="match status" value="1"/>
</dbReference>
<evidence type="ECO:0000313" key="5">
    <source>
        <dbReference type="Proteomes" id="UP001500839"/>
    </source>
</evidence>
<keyword evidence="2" id="KW-0812">Transmembrane</keyword>